<proteinExistence type="predicted"/>
<name>A0ACC2WRY1_9TREE</name>
<organism evidence="1 2">
    <name type="scientific">Naganishia cerealis</name>
    <dbReference type="NCBI Taxonomy" id="610337"/>
    <lineage>
        <taxon>Eukaryota</taxon>
        <taxon>Fungi</taxon>
        <taxon>Dikarya</taxon>
        <taxon>Basidiomycota</taxon>
        <taxon>Agaricomycotina</taxon>
        <taxon>Tremellomycetes</taxon>
        <taxon>Filobasidiales</taxon>
        <taxon>Filobasidiaceae</taxon>
        <taxon>Naganishia</taxon>
    </lineage>
</organism>
<reference evidence="1" key="1">
    <citation type="submission" date="2023-04" db="EMBL/GenBank/DDBJ databases">
        <title>Draft Genome sequencing of Naganishia species isolated from polar environments using Oxford Nanopore Technology.</title>
        <authorList>
            <person name="Leo P."/>
            <person name="Venkateswaran K."/>
        </authorList>
    </citation>
    <scope>NUCLEOTIDE SEQUENCE</scope>
    <source>
        <strain evidence="1">MNA-CCFEE 5261</strain>
    </source>
</reference>
<dbReference type="Proteomes" id="UP001241377">
    <property type="component" value="Unassembled WGS sequence"/>
</dbReference>
<evidence type="ECO:0000313" key="2">
    <source>
        <dbReference type="Proteomes" id="UP001241377"/>
    </source>
</evidence>
<sequence>MAALPPSSPAETPLPFTPTETPTLIAPNPSTIAFRAAVPHLLQPLAPQLSALYTARLRLLVDLPVGSSRGWCCTNCGWLREAYGWKVIKVKQEKGKKQVDTPTPSVKKGKAAGKARGKGKAQAGKADVTPDISIPTEALPLSDSNAPNSDSAKYPISPPAASASKIGAGARVPSANAVSRNRTKSTCPLCGSPISLRPSSTVTKSGYLSARRTKAIVDANGGDVSVLSTAGGKVGVAGTKRTRASMKEDEDKTTDPGSLQTTGFPLLLPTTHDPSSPPSSTSTTTSGKPLIPNPIKASPKLAFIPFTDPQPATEPLPPLVPSALPPPGEDRPAGVRNAVGFVNLGPVGGSAGKGRAGGGKTGRKQSSLKTSTVLSPLASTIGSSQRSPAATKPAPTNSSAIPLAAVKPVQPTTTGNTVPPAKKKQKTGLAKLLADNKAREKESEKKKSGGLLSLDGADWEL</sequence>
<comment type="caution">
    <text evidence="1">The sequence shown here is derived from an EMBL/GenBank/DDBJ whole genome shotgun (WGS) entry which is preliminary data.</text>
</comment>
<dbReference type="EMBL" id="JASBWR010000001">
    <property type="protein sequence ID" value="KAJ9113851.1"/>
    <property type="molecule type" value="Genomic_DNA"/>
</dbReference>
<protein>
    <submittedName>
        <fullName evidence="1">Uncharacterized protein</fullName>
    </submittedName>
</protein>
<keyword evidence="2" id="KW-1185">Reference proteome</keyword>
<gene>
    <name evidence="1" type="ORF">QFC19_000044</name>
</gene>
<evidence type="ECO:0000313" key="1">
    <source>
        <dbReference type="EMBL" id="KAJ9113851.1"/>
    </source>
</evidence>
<accession>A0ACC2WRY1</accession>